<dbReference type="Gene3D" id="4.10.240.10">
    <property type="entry name" value="Zn(2)-C6 fungal-type DNA-binding domain"/>
    <property type="match status" value="1"/>
</dbReference>
<name>A0AAN7WKV9_9PEZI</name>
<proteinExistence type="predicted"/>
<dbReference type="InterPro" id="IPR001138">
    <property type="entry name" value="Zn2Cys6_DnaBD"/>
</dbReference>
<accession>A0AAN7WKV9</accession>
<sequence length="306" mass="33730">MTTQSLKRKRAALACTRCSIKKARCVGKPPCRMCIMDDAVCQARRLQGNRTVPRGYTEMLELHVALLRTAVEAMYRQLQRCHAWQEPVLLEVDGHPLTYDILAALSFTGHANEAEGSVPLCSIEVIDPRALLRSDDTQMLRQSDWDDLDYVEGVTSTDSGNHRLEPTVTAQEHVADSLFGTSLITSSFGSSPQVLSWPADAPLTVLTALPLPSSLMQGDGMCSWMQKTSAHAAQQSGASWALPWRQILDVNDVEQILQELDQPSEWTASISARSPVQTMDRALCEWPPQQDAMMVLQGAGCHGQDL</sequence>
<keyword evidence="1" id="KW-0539">Nucleus</keyword>
<reference evidence="3" key="1">
    <citation type="submission" date="2023-08" db="EMBL/GenBank/DDBJ databases">
        <title>Black Yeasts Isolated from many extreme environments.</title>
        <authorList>
            <person name="Coleine C."/>
            <person name="Stajich J.E."/>
            <person name="Selbmann L."/>
        </authorList>
    </citation>
    <scope>NUCLEOTIDE SEQUENCE</scope>
    <source>
        <strain evidence="3">CCFEE 5810</strain>
    </source>
</reference>
<dbReference type="SUPFAM" id="SSF57701">
    <property type="entry name" value="Zn2/Cys6 DNA-binding domain"/>
    <property type="match status" value="1"/>
</dbReference>
<dbReference type="Proteomes" id="UP001310594">
    <property type="component" value="Unassembled WGS sequence"/>
</dbReference>
<organism evidence="3 4">
    <name type="scientific">Elasticomyces elasticus</name>
    <dbReference type="NCBI Taxonomy" id="574655"/>
    <lineage>
        <taxon>Eukaryota</taxon>
        <taxon>Fungi</taxon>
        <taxon>Dikarya</taxon>
        <taxon>Ascomycota</taxon>
        <taxon>Pezizomycotina</taxon>
        <taxon>Dothideomycetes</taxon>
        <taxon>Dothideomycetidae</taxon>
        <taxon>Mycosphaerellales</taxon>
        <taxon>Teratosphaeriaceae</taxon>
        <taxon>Elasticomyces</taxon>
    </lineage>
</organism>
<evidence type="ECO:0000313" key="4">
    <source>
        <dbReference type="Proteomes" id="UP001310594"/>
    </source>
</evidence>
<evidence type="ECO:0000259" key="2">
    <source>
        <dbReference type="PROSITE" id="PS00463"/>
    </source>
</evidence>
<dbReference type="PROSITE" id="PS00463">
    <property type="entry name" value="ZN2_CY6_FUNGAL_1"/>
    <property type="match status" value="1"/>
</dbReference>
<dbReference type="InterPro" id="IPR052783">
    <property type="entry name" value="Metabolic/Drug-Res_Regulator"/>
</dbReference>
<dbReference type="GO" id="GO:0000981">
    <property type="term" value="F:DNA-binding transcription factor activity, RNA polymerase II-specific"/>
    <property type="evidence" value="ECO:0007669"/>
    <property type="project" value="InterPro"/>
</dbReference>
<comment type="caution">
    <text evidence="3">The sequence shown here is derived from an EMBL/GenBank/DDBJ whole genome shotgun (WGS) entry which is preliminary data.</text>
</comment>
<protein>
    <submittedName>
        <fullName evidence="3">Fluconazole resistance protein 1</fullName>
    </submittedName>
</protein>
<gene>
    <name evidence="3" type="primary">FCR1_1</name>
    <name evidence="3" type="ORF">LTR97_000930</name>
</gene>
<dbReference type="AlphaFoldDB" id="A0AAN7WKV9"/>
<dbReference type="EMBL" id="JAVRQU010000001">
    <property type="protein sequence ID" value="KAK5708390.1"/>
    <property type="molecule type" value="Genomic_DNA"/>
</dbReference>
<dbReference type="InterPro" id="IPR036864">
    <property type="entry name" value="Zn2-C6_fun-type_DNA-bd_sf"/>
</dbReference>
<feature type="domain" description="Zn(2)-C6 fungal-type" evidence="2">
    <location>
        <begin position="14"/>
        <end position="41"/>
    </location>
</feature>
<evidence type="ECO:0000256" key="1">
    <source>
        <dbReference type="ARBA" id="ARBA00023242"/>
    </source>
</evidence>
<dbReference type="GO" id="GO:0008270">
    <property type="term" value="F:zinc ion binding"/>
    <property type="evidence" value="ECO:0007669"/>
    <property type="project" value="InterPro"/>
</dbReference>
<dbReference type="PANTHER" id="PTHR47655">
    <property type="entry name" value="QUINIC ACID UTILIZATION ACTIVATOR"/>
    <property type="match status" value="1"/>
</dbReference>
<evidence type="ECO:0000313" key="3">
    <source>
        <dbReference type="EMBL" id="KAK5708390.1"/>
    </source>
</evidence>
<dbReference type="PANTHER" id="PTHR47655:SF3">
    <property type="entry name" value="ZN(II)2CYS6 TRANSCRIPTION FACTOR (EUROFUNG)"/>
    <property type="match status" value="1"/>
</dbReference>